<dbReference type="GO" id="GO:0034553">
    <property type="term" value="P:mitochondrial respiratory chain complex II assembly"/>
    <property type="evidence" value="ECO:0007669"/>
    <property type="project" value="InterPro"/>
</dbReference>
<dbReference type="InterPro" id="IPR008011">
    <property type="entry name" value="Complex1_LYR_dom"/>
</dbReference>
<keyword evidence="2" id="KW-0496">Mitochondrion</keyword>
<evidence type="ECO:0000256" key="3">
    <source>
        <dbReference type="ARBA" id="ARBA00023186"/>
    </source>
</evidence>
<dbReference type="EMBL" id="PKFP01000001">
    <property type="protein sequence ID" value="PVH14617.1"/>
    <property type="molecule type" value="Genomic_DNA"/>
</dbReference>
<sequence>MSHEEVCTPDSRGRSSHDPDHTFTYSTLLENAIFSFSLTTMARLSGLQREVLKLYRSCMRAVRTKPVENQEHWRLYVREEFGKHRKLPKKSFSVIEHLLRVGHRRYEMYSNPNIKDIH</sequence>
<evidence type="ECO:0000259" key="6">
    <source>
        <dbReference type="Pfam" id="PF05347"/>
    </source>
</evidence>
<evidence type="ECO:0000313" key="8">
    <source>
        <dbReference type="Proteomes" id="UP000244406"/>
    </source>
</evidence>
<accession>A0A2V1A8A4</accession>
<keyword evidence="8" id="KW-1185">Reference proteome</keyword>
<dbReference type="Pfam" id="PF05347">
    <property type="entry name" value="Complex1_LYR"/>
    <property type="match status" value="1"/>
</dbReference>
<dbReference type="InterPro" id="IPR045295">
    <property type="entry name" value="Complex1_LYR_SDHAF1_LYRM8"/>
</dbReference>
<evidence type="ECO:0000256" key="5">
    <source>
        <dbReference type="SAM" id="MobiDB-lite"/>
    </source>
</evidence>
<protein>
    <recommendedName>
        <fullName evidence="6">Complex 1 LYR protein domain-containing protein</fullName>
    </recommendedName>
</protein>
<proteinExistence type="inferred from homology"/>
<dbReference type="RefSeq" id="XP_025335557.1">
    <property type="nucleotide sequence ID" value="XM_025481257.1"/>
</dbReference>
<evidence type="ECO:0000313" key="7">
    <source>
        <dbReference type="EMBL" id="PVH14617.1"/>
    </source>
</evidence>
<dbReference type="GO" id="GO:0005759">
    <property type="term" value="C:mitochondrial matrix"/>
    <property type="evidence" value="ECO:0007669"/>
    <property type="project" value="UniProtKB-SubCell"/>
</dbReference>
<keyword evidence="3" id="KW-0143">Chaperone</keyword>
<evidence type="ECO:0000256" key="1">
    <source>
        <dbReference type="ARBA" id="ARBA00004305"/>
    </source>
</evidence>
<name>A0A2V1A8A4_9ASCO</name>
<comment type="similarity">
    <text evidence="4">Belongs to the complex I LYR family. SDHAF1 subfamily.</text>
</comment>
<dbReference type="Proteomes" id="UP000244406">
    <property type="component" value="Unassembled WGS sequence"/>
</dbReference>
<dbReference type="VEuPathDB" id="FungiDB:CXQ87_002762"/>
<comment type="caution">
    <text evidence="7">The sequence shown here is derived from an EMBL/GenBank/DDBJ whole genome shotgun (WGS) entry which is preliminary data.</text>
</comment>
<dbReference type="PANTHER" id="PTHR13675:SF1">
    <property type="entry name" value="SUCCINATE DEHYDROGENASE ASSEMBLY FACTOR 1, MITOCHONDRIAL"/>
    <property type="match status" value="1"/>
</dbReference>
<comment type="subcellular location">
    <subcellularLocation>
        <location evidence="1">Mitochondrion matrix</location>
    </subcellularLocation>
</comment>
<dbReference type="PANTHER" id="PTHR13675">
    <property type="entry name" value="LYR MOTIF-CONTAINING PROTEIN 2"/>
    <property type="match status" value="1"/>
</dbReference>
<feature type="region of interest" description="Disordered" evidence="5">
    <location>
        <begin position="1"/>
        <end position="20"/>
    </location>
</feature>
<organism evidence="7 8">
    <name type="scientific">Candidozyma duobushaemuli</name>
    <dbReference type="NCBI Taxonomy" id="1231522"/>
    <lineage>
        <taxon>Eukaryota</taxon>
        <taxon>Fungi</taxon>
        <taxon>Dikarya</taxon>
        <taxon>Ascomycota</taxon>
        <taxon>Saccharomycotina</taxon>
        <taxon>Pichiomycetes</taxon>
        <taxon>Metschnikowiaceae</taxon>
        <taxon>Candidozyma</taxon>
    </lineage>
</organism>
<dbReference type="CDD" id="cd20268">
    <property type="entry name" value="Complex1_LYR_SDHAF1_LYRM8"/>
    <property type="match status" value="1"/>
</dbReference>
<gene>
    <name evidence="7" type="ORF">CXQ87_002762</name>
</gene>
<dbReference type="AlphaFoldDB" id="A0A2V1A8A4"/>
<evidence type="ECO:0000256" key="2">
    <source>
        <dbReference type="ARBA" id="ARBA00023128"/>
    </source>
</evidence>
<feature type="domain" description="Complex 1 LYR protein" evidence="6">
    <location>
        <begin position="49"/>
        <end position="108"/>
    </location>
</feature>
<evidence type="ECO:0000256" key="4">
    <source>
        <dbReference type="ARBA" id="ARBA00025715"/>
    </source>
</evidence>
<reference evidence="7 8" key="1">
    <citation type="submission" date="2017-12" db="EMBL/GenBank/DDBJ databases">
        <title>Genome Sequence of the Amphotericin B-resistant Candida duobushaemulonii strain, B09383.</title>
        <authorList>
            <person name="Chow N.A."/>
            <person name="Gade L."/>
            <person name="Batra D."/>
            <person name="Rowe L.A."/>
            <person name="Loparev V.N."/>
            <person name="Litvintseva A.P."/>
        </authorList>
    </citation>
    <scope>NUCLEOTIDE SEQUENCE [LARGE SCALE GENOMIC DNA]</scope>
    <source>
        <strain evidence="7 8">B09383</strain>
    </source>
</reference>
<dbReference type="GeneID" id="37002762"/>